<dbReference type="InterPro" id="IPR010730">
    <property type="entry name" value="HET"/>
</dbReference>
<name>E3QU48_COLGM</name>
<gene>
    <name evidence="2" type="ORF">GLRG_09530</name>
</gene>
<dbReference type="PANTHER" id="PTHR33112">
    <property type="entry name" value="DOMAIN PROTEIN, PUTATIVE-RELATED"/>
    <property type="match status" value="1"/>
</dbReference>
<dbReference type="HOGENOM" id="CLU_002639_5_3_1"/>
<protein>
    <submittedName>
        <fullName evidence="2">Heterokaryon incompatibility protein</fullName>
    </submittedName>
</protein>
<dbReference type="EMBL" id="GG697379">
    <property type="protein sequence ID" value="EFQ34386.1"/>
    <property type="molecule type" value="Genomic_DNA"/>
</dbReference>
<dbReference type="OrthoDB" id="5362512at2759"/>
<dbReference type="Proteomes" id="UP000008782">
    <property type="component" value="Unassembled WGS sequence"/>
</dbReference>
<dbReference type="PANTHER" id="PTHR33112:SF10">
    <property type="entry name" value="TOL"/>
    <property type="match status" value="1"/>
</dbReference>
<dbReference type="VEuPathDB" id="FungiDB:GLRG_09530"/>
<dbReference type="AlphaFoldDB" id="E3QU48"/>
<reference evidence="3" key="1">
    <citation type="journal article" date="2012" name="Nat. Genet.">
        <title>Lifestyle transitions in plant pathogenic Colletotrichum fungi deciphered by genome and transcriptome analyses.</title>
        <authorList>
            <person name="O'Connell R.J."/>
            <person name="Thon M.R."/>
            <person name="Hacquard S."/>
            <person name="Amyotte S.G."/>
            <person name="Kleemann J."/>
            <person name="Torres M.F."/>
            <person name="Damm U."/>
            <person name="Buiate E.A."/>
            <person name="Epstein L."/>
            <person name="Alkan N."/>
            <person name="Altmueller J."/>
            <person name="Alvarado-Balderrama L."/>
            <person name="Bauser C.A."/>
            <person name="Becker C."/>
            <person name="Birren B.W."/>
            <person name="Chen Z."/>
            <person name="Choi J."/>
            <person name="Crouch J.A."/>
            <person name="Duvick J.P."/>
            <person name="Farman M.A."/>
            <person name="Gan P."/>
            <person name="Heiman D."/>
            <person name="Henrissat B."/>
            <person name="Howard R.J."/>
            <person name="Kabbage M."/>
            <person name="Koch C."/>
            <person name="Kracher B."/>
            <person name="Kubo Y."/>
            <person name="Law A.D."/>
            <person name="Lebrun M.-H."/>
            <person name="Lee Y.-H."/>
            <person name="Miyara I."/>
            <person name="Moore N."/>
            <person name="Neumann U."/>
            <person name="Nordstroem K."/>
            <person name="Panaccione D.G."/>
            <person name="Panstruga R."/>
            <person name="Place M."/>
            <person name="Proctor R.H."/>
            <person name="Prusky D."/>
            <person name="Rech G."/>
            <person name="Reinhardt R."/>
            <person name="Rollins J.A."/>
            <person name="Rounsley S."/>
            <person name="Schardl C.L."/>
            <person name="Schwartz D.C."/>
            <person name="Shenoy N."/>
            <person name="Shirasu K."/>
            <person name="Sikhakolli U.R."/>
            <person name="Stueber K."/>
            <person name="Sukno S.A."/>
            <person name="Sweigard J.A."/>
            <person name="Takano Y."/>
            <person name="Takahara H."/>
            <person name="Trail F."/>
            <person name="van der Does H.C."/>
            <person name="Voll L.M."/>
            <person name="Will I."/>
            <person name="Young S."/>
            <person name="Zeng Q."/>
            <person name="Zhang J."/>
            <person name="Zhou S."/>
            <person name="Dickman M.B."/>
            <person name="Schulze-Lefert P."/>
            <person name="Ver Loren van Themaat E."/>
            <person name="Ma L.-J."/>
            <person name="Vaillancourt L.J."/>
        </authorList>
    </citation>
    <scope>NUCLEOTIDE SEQUENCE [LARGE SCALE GENOMIC DNA]</scope>
    <source>
        <strain evidence="3">M1.001 / M2 / FGSC 10212</strain>
    </source>
</reference>
<organism evidence="3">
    <name type="scientific">Colletotrichum graminicola (strain M1.001 / M2 / FGSC 10212)</name>
    <name type="common">Maize anthracnose fungus</name>
    <name type="synonym">Glomerella graminicola</name>
    <dbReference type="NCBI Taxonomy" id="645133"/>
    <lineage>
        <taxon>Eukaryota</taxon>
        <taxon>Fungi</taxon>
        <taxon>Dikarya</taxon>
        <taxon>Ascomycota</taxon>
        <taxon>Pezizomycotina</taxon>
        <taxon>Sordariomycetes</taxon>
        <taxon>Hypocreomycetidae</taxon>
        <taxon>Glomerellales</taxon>
        <taxon>Glomerellaceae</taxon>
        <taxon>Colletotrichum</taxon>
        <taxon>Colletotrichum graminicola species complex</taxon>
    </lineage>
</organism>
<feature type="domain" description="Heterokaryon incompatibility" evidence="1">
    <location>
        <begin position="190"/>
        <end position="350"/>
    </location>
</feature>
<dbReference type="RefSeq" id="XP_008098406.1">
    <property type="nucleotide sequence ID" value="XM_008100215.1"/>
</dbReference>
<evidence type="ECO:0000259" key="1">
    <source>
        <dbReference type="Pfam" id="PF06985"/>
    </source>
</evidence>
<evidence type="ECO:0000313" key="3">
    <source>
        <dbReference type="Proteomes" id="UP000008782"/>
    </source>
</evidence>
<dbReference type="eggNOG" id="ENOG502SKXB">
    <property type="taxonomic scope" value="Eukaryota"/>
</dbReference>
<dbReference type="STRING" id="645133.E3QU48"/>
<proteinExistence type="predicted"/>
<evidence type="ECO:0000313" key="2">
    <source>
        <dbReference type="EMBL" id="EFQ34386.1"/>
    </source>
</evidence>
<accession>E3QU48</accession>
<dbReference type="GeneID" id="24414895"/>
<sequence length="742" mass="85044">MNICDFCRQNVLESRKVWDYHHVSAVAFKDAADSGCVICKRLSASVENIQPWFVDSSAALYRWNMRETLQATDFKSHVAITFRPLPGRQHGEKYSEDLPEHQFYLIPEDDLGSIPNETTLGSGTNSEASFTQMKKWLNNCRENHPRCKPRHFSRDFMPTRVLDVGVQGDPWPPKHIRVVHTREDNIKEQYMTLSHCWGDKKFVRLTDSNFNDFTTRGIPWKNFSHGNDICSNKNFVEAIEVTRKLGVRYIWIDSVCIIQDQPSHEDWEAEAKLMHKVYRNSFCNLAAAVSEDSSSGLFRARNSDVLPVKYGPDVSSHMFSRRKWRILPSDLWDNDLLGSHLYTRGWVFQERMLSPRLLQFGQGQIFWDCATISACETLPAGLPPCIDIKAAVDRHWRQRLQDAAITVPSLVKTTEGSVTKFWESAVSAYTNCKLTHHRDKGDAMWGIAKLVRDMEGEEYAHGLWSTCLEEQLAWHVVGRPAAEYPKMDWPSFPAWSWTCLDVPIQIAPRAAGVRRFYAATDHNGGPVAFRFEKVLRGSMVRQGVSSWRDVPEYMTKRLSDVDRNHEKAWKKPAKIPGTILAGSGRNPDVPSRLLSDEIEVRGHICKGTIRAVPEEKRWVIDIEGVREEAVIEAYPDIKPLKDEAPCEFLVLAVSRVLTHNCGQEYIDPDDDERYEIRAIRYSGVGIIVQRTECDILRRVGAVKFRQVDWDDWFQFRLACGEGEEALNDGELNVENGQKIWLA</sequence>
<keyword evidence="3" id="KW-1185">Reference proteome</keyword>
<dbReference type="Pfam" id="PF06985">
    <property type="entry name" value="HET"/>
    <property type="match status" value="1"/>
</dbReference>